<dbReference type="Proteomes" id="UP001141434">
    <property type="component" value="Unassembled WGS sequence"/>
</dbReference>
<dbReference type="GeneID" id="81391944"/>
<dbReference type="AlphaFoldDB" id="A0A9W9FR81"/>
<comment type="caution">
    <text evidence="1">The sequence shown here is derived from an EMBL/GenBank/DDBJ whole genome shotgun (WGS) entry which is preliminary data.</text>
</comment>
<dbReference type="RefSeq" id="XP_056513843.1">
    <property type="nucleotide sequence ID" value="XM_056652776.1"/>
</dbReference>
<organism evidence="1 2">
    <name type="scientific">Penicillium alfredii</name>
    <dbReference type="NCBI Taxonomy" id="1506179"/>
    <lineage>
        <taxon>Eukaryota</taxon>
        <taxon>Fungi</taxon>
        <taxon>Dikarya</taxon>
        <taxon>Ascomycota</taxon>
        <taxon>Pezizomycotina</taxon>
        <taxon>Eurotiomycetes</taxon>
        <taxon>Eurotiomycetidae</taxon>
        <taxon>Eurotiales</taxon>
        <taxon>Aspergillaceae</taxon>
        <taxon>Penicillium</taxon>
    </lineage>
</organism>
<sequence>MRNTGQVPTRKSAGTKFGLVASKLCMQCLFYQGARSIKRETRLLKCGRGTIISVDFQRLGLTEEGSVGPSTLLLPTGTPGQIPSQLVLTGIRPSIWLPP</sequence>
<evidence type="ECO:0000313" key="1">
    <source>
        <dbReference type="EMBL" id="KAJ5104847.1"/>
    </source>
</evidence>
<proteinExistence type="predicted"/>
<protein>
    <submittedName>
        <fullName evidence="1">Uncharacterized protein</fullName>
    </submittedName>
</protein>
<accession>A0A9W9FR81</accession>
<reference evidence="1" key="1">
    <citation type="submission" date="2022-11" db="EMBL/GenBank/DDBJ databases">
        <authorList>
            <person name="Petersen C."/>
        </authorList>
    </citation>
    <scope>NUCLEOTIDE SEQUENCE</scope>
    <source>
        <strain evidence="1">IBT 34128</strain>
    </source>
</reference>
<evidence type="ECO:0000313" key="2">
    <source>
        <dbReference type="Proteomes" id="UP001141434"/>
    </source>
</evidence>
<gene>
    <name evidence="1" type="ORF">NUU61_002194</name>
</gene>
<dbReference type="EMBL" id="JAPMSZ010000004">
    <property type="protein sequence ID" value="KAJ5104847.1"/>
    <property type="molecule type" value="Genomic_DNA"/>
</dbReference>
<reference evidence="1" key="2">
    <citation type="journal article" date="2023" name="IMA Fungus">
        <title>Comparative genomic study of the Penicillium genus elucidates a diverse pangenome and 15 lateral gene transfer events.</title>
        <authorList>
            <person name="Petersen C."/>
            <person name="Sorensen T."/>
            <person name="Nielsen M.R."/>
            <person name="Sondergaard T.E."/>
            <person name="Sorensen J.L."/>
            <person name="Fitzpatrick D.A."/>
            <person name="Frisvad J.C."/>
            <person name="Nielsen K.L."/>
        </authorList>
    </citation>
    <scope>NUCLEOTIDE SEQUENCE</scope>
    <source>
        <strain evidence="1">IBT 34128</strain>
    </source>
</reference>
<keyword evidence="2" id="KW-1185">Reference proteome</keyword>
<name>A0A9W9FR81_9EURO</name>